<dbReference type="EMBL" id="FZPD01000005">
    <property type="protein sequence ID" value="SNT27869.1"/>
    <property type="molecule type" value="Genomic_DNA"/>
</dbReference>
<evidence type="ECO:0000313" key="3">
    <source>
        <dbReference type="Proteomes" id="UP000198393"/>
    </source>
</evidence>
<dbReference type="Proteomes" id="UP000198393">
    <property type="component" value="Unassembled WGS sequence"/>
</dbReference>
<keyword evidence="2" id="KW-0378">Hydrolase</keyword>
<dbReference type="GO" id="GO:0006508">
    <property type="term" value="P:proteolysis"/>
    <property type="evidence" value="ECO:0007669"/>
    <property type="project" value="UniProtKB-KW"/>
</dbReference>
<sequence>MEKVKIYVFLFDGFSDWEIAYLTPEIKRNELADLIFFSKDDKPIKSMGGLTVVPDEALKNIKPDNIDLLVLPGGTHWEKGLNNEIEPLTRKVADLDKPIAAICAATTFLGQLGLLNETMHTSNDLNYLKAIAPNYAGEVHYQASLSVSDKKLITANGIAPIEFTREVLKMMGLYNEEELNKWYQLYKHGIWEE</sequence>
<dbReference type="InterPro" id="IPR029062">
    <property type="entry name" value="Class_I_gatase-like"/>
</dbReference>
<evidence type="ECO:0000313" key="2">
    <source>
        <dbReference type="EMBL" id="SNT27869.1"/>
    </source>
</evidence>
<dbReference type="AlphaFoldDB" id="A0A239LE02"/>
<dbReference type="Gene3D" id="3.40.50.880">
    <property type="match status" value="1"/>
</dbReference>
<protein>
    <submittedName>
        <fullName evidence="2">Putative intracellular protease/amidase</fullName>
    </submittedName>
</protein>
<dbReference type="Pfam" id="PF01965">
    <property type="entry name" value="DJ-1_PfpI"/>
    <property type="match status" value="1"/>
</dbReference>
<evidence type="ECO:0000259" key="1">
    <source>
        <dbReference type="Pfam" id="PF01965"/>
    </source>
</evidence>
<dbReference type="RefSeq" id="WP_089357811.1">
    <property type="nucleotide sequence ID" value="NZ_FZPD01000005.1"/>
</dbReference>
<dbReference type="GO" id="GO:0008233">
    <property type="term" value="F:peptidase activity"/>
    <property type="evidence" value="ECO:0007669"/>
    <property type="project" value="UniProtKB-KW"/>
</dbReference>
<dbReference type="CDD" id="cd03140">
    <property type="entry name" value="GATase1_PfpI_3"/>
    <property type="match status" value="1"/>
</dbReference>
<dbReference type="InterPro" id="IPR050325">
    <property type="entry name" value="Prot/Nucl_acid_deglycase"/>
</dbReference>
<proteinExistence type="predicted"/>
<keyword evidence="2" id="KW-0645">Protease</keyword>
<dbReference type="PANTHER" id="PTHR48094">
    <property type="entry name" value="PROTEIN/NUCLEIC ACID DEGLYCASE DJ-1-RELATED"/>
    <property type="match status" value="1"/>
</dbReference>
<organism evidence="2 3">
    <name type="scientific">Ekhidna lutea</name>
    <dbReference type="NCBI Taxonomy" id="447679"/>
    <lineage>
        <taxon>Bacteria</taxon>
        <taxon>Pseudomonadati</taxon>
        <taxon>Bacteroidota</taxon>
        <taxon>Cytophagia</taxon>
        <taxon>Cytophagales</taxon>
        <taxon>Reichenbachiellaceae</taxon>
        <taxon>Ekhidna</taxon>
    </lineage>
</organism>
<feature type="domain" description="DJ-1/PfpI" evidence="1">
    <location>
        <begin position="5"/>
        <end position="169"/>
    </location>
</feature>
<dbReference type="GO" id="GO:0005737">
    <property type="term" value="C:cytoplasm"/>
    <property type="evidence" value="ECO:0007669"/>
    <property type="project" value="TreeGrafter"/>
</dbReference>
<dbReference type="PANTHER" id="PTHR48094:SF19">
    <property type="entry name" value="DJ-1_PFPI DOMAIN-CONTAINING PROTEIN"/>
    <property type="match status" value="1"/>
</dbReference>
<dbReference type="OrthoDB" id="9792284at2"/>
<dbReference type="InterPro" id="IPR002818">
    <property type="entry name" value="DJ-1/PfpI"/>
</dbReference>
<reference evidence="2 3" key="1">
    <citation type="submission" date="2017-06" db="EMBL/GenBank/DDBJ databases">
        <authorList>
            <person name="Kim H.J."/>
            <person name="Triplett B.A."/>
        </authorList>
    </citation>
    <scope>NUCLEOTIDE SEQUENCE [LARGE SCALE GENOMIC DNA]</scope>
    <source>
        <strain evidence="2 3">DSM 19307</strain>
    </source>
</reference>
<accession>A0A239LE02</accession>
<keyword evidence="3" id="KW-1185">Reference proteome</keyword>
<name>A0A239LE02_EKHLU</name>
<gene>
    <name evidence="2" type="ORF">SAMN05421640_3132</name>
</gene>
<dbReference type="SUPFAM" id="SSF52317">
    <property type="entry name" value="Class I glutamine amidotransferase-like"/>
    <property type="match status" value="1"/>
</dbReference>